<name>U4LE06_PYROM</name>
<evidence type="ECO:0000256" key="1">
    <source>
        <dbReference type="SAM" id="MobiDB-lite"/>
    </source>
</evidence>
<feature type="compositionally biased region" description="Acidic residues" evidence="1">
    <location>
        <begin position="93"/>
        <end position="105"/>
    </location>
</feature>
<sequence>MAQQPPIRKATPIPRPVYNALLSPWGYYFRPDFTKPFSSYTAGYTSSYTSPPAPVTNSPASNGSGSGSGSDSSSPSPSDYNADRDTSSGGTESETDISICDEVEDSASSGVGCKTSKTGGIVAPKPILKTRTTMVRTKSTKMTNARVRFNIKNEGAPKMVRGI</sequence>
<evidence type="ECO:0000313" key="2">
    <source>
        <dbReference type="EMBL" id="CCX30319.1"/>
    </source>
</evidence>
<feature type="region of interest" description="Disordered" evidence="1">
    <location>
        <begin position="44"/>
        <end position="120"/>
    </location>
</feature>
<reference evidence="2 3" key="1">
    <citation type="journal article" date="2013" name="PLoS Genet.">
        <title>The genome and development-dependent transcriptomes of Pyronema confluens: a window into fungal evolution.</title>
        <authorList>
            <person name="Traeger S."/>
            <person name="Altegoer F."/>
            <person name="Freitag M."/>
            <person name="Gabaldon T."/>
            <person name="Kempken F."/>
            <person name="Kumar A."/>
            <person name="Marcet-Houben M."/>
            <person name="Poggeler S."/>
            <person name="Stajich J.E."/>
            <person name="Nowrousian M."/>
        </authorList>
    </citation>
    <scope>NUCLEOTIDE SEQUENCE [LARGE SCALE GENOMIC DNA]</scope>
    <source>
        <strain evidence="3">CBS 100304</strain>
        <tissue evidence="2">Vegetative mycelium</tissue>
    </source>
</reference>
<evidence type="ECO:0000313" key="3">
    <source>
        <dbReference type="Proteomes" id="UP000018144"/>
    </source>
</evidence>
<feature type="compositionally biased region" description="Low complexity" evidence="1">
    <location>
        <begin position="57"/>
        <end position="80"/>
    </location>
</feature>
<proteinExistence type="predicted"/>
<dbReference type="AlphaFoldDB" id="U4LE06"/>
<dbReference type="Proteomes" id="UP000018144">
    <property type="component" value="Unassembled WGS sequence"/>
</dbReference>
<accession>U4LE06</accession>
<gene>
    <name evidence="2" type="ORF">PCON_08461</name>
</gene>
<keyword evidence="3" id="KW-1185">Reference proteome</keyword>
<organism evidence="2 3">
    <name type="scientific">Pyronema omphalodes (strain CBS 100304)</name>
    <name type="common">Pyronema confluens</name>
    <dbReference type="NCBI Taxonomy" id="1076935"/>
    <lineage>
        <taxon>Eukaryota</taxon>
        <taxon>Fungi</taxon>
        <taxon>Dikarya</taxon>
        <taxon>Ascomycota</taxon>
        <taxon>Pezizomycotina</taxon>
        <taxon>Pezizomycetes</taxon>
        <taxon>Pezizales</taxon>
        <taxon>Pyronemataceae</taxon>
        <taxon>Pyronema</taxon>
    </lineage>
</organism>
<dbReference type="EMBL" id="HF935433">
    <property type="protein sequence ID" value="CCX30319.1"/>
    <property type="molecule type" value="Genomic_DNA"/>
</dbReference>
<protein>
    <submittedName>
        <fullName evidence="2">Uncharacterized protein</fullName>
    </submittedName>
</protein>